<dbReference type="HOGENOM" id="CLU_016043_13_2_9"/>
<reference evidence="7" key="1">
    <citation type="submission" date="2011-05" db="EMBL/GenBank/DDBJ databases">
        <title>Complete sequence of Desulfotomaculum ruminis DSM 2154.</title>
        <authorList>
            <person name="Lucas S."/>
            <person name="Copeland A."/>
            <person name="Lapidus A."/>
            <person name="Cheng J.-F."/>
            <person name="Goodwin L."/>
            <person name="Pitluck S."/>
            <person name="Lu M."/>
            <person name="Detter J.C."/>
            <person name="Han C."/>
            <person name="Tapia R."/>
            <person name="Land M."/>
            <person name="Hauser L."/>
            <person name="Kyrpides N."/>
            <person name="Ivanova N."/>
            <person name="Mikhailova N."/>
            <person name="Pagani I."/>
            <person name="Stams A.J.M."/>
            <person name="Plugge C.M."/>
            <person name="Muyzer G."/>
            <person name="Kuever J."/>
            <person name="Parshina S.N."/>
            <person name="Ivanova A.E."/>
            <person name="Nazina T.N."/>
            <person name="Brambilla E."/>
            <person name="Spring S."/>
            <person name="Klenk H.-P."/>
            <person name="Woyke T."/>
        </authorList>
    </citation>
    <scope>NUCLEOTIDE SEQUENCE [LARGE SCALE GENOMIC DNA]</scope>
    <source>
        <strain evidence="7">ATCC 23193 / DSM 2154 / NCIB 8452 / DL</strain>
    </source>
</reference>
<dbReference type="InterPro" id="IPR038765">
    <property type="entry name" value="Papain-like_cys_pep_sf"/>
</dbReference>
<dbReference type="Pfam" id="PF00877">
    <property type="entry name" value="NLPC_P60"/>
    <property type="match status" value="1"/>
</dbReference>
<accession>F6DPP2</accession>
<dbReference type="OrthoDB" id="9808890at2"/>
<dbReference type="EMBL" id="CP002780">
    <property type="protein sequence ID" value="AEG59619.1"/>
    <property type="molecule type" value="Genomic_DNA"/>
</dbReference>
<reference evidence="6 7" key="2">
    <citation type="journal article" date="2012" name="Stand. Genomic Sci.">
        <title>Complete genome sequence of the sulfate-reducing firmicute Desulfotomaculum ruminis type strain (DL(T)).</title>
        <authorList>
            <person name="Spring S."/>
            <person name="Visser M."/>
            <person name="Lu M."/>
            <person name="Copeland A."/>
            <person name="Lapidus A."/>
            <person name="Lucas S."/>
            <person name="Cheng J.F."/>
            <person name="Han C."/>
            <person name="Tapia R."/>
            <person name="Goodwin L.A."/>
            <person name="Pitluck S."/>
            <person name="Ivanova N."/>
            <person name="Land M."/>
            <person name="Hauser L."/>
            <person name="Larimer F."/>
            <person name="Rohde M."/>
            <person name="Goker M."/>
            <person name="Detter J.C."/>
            <person name="Kyrpides N.C."/>
            <person name="Woyke T."/>
            <person name="Schaap P.J."/>
            <person name="Plugge C.M."/>
            <person name="Muyzer G."/>
            <person name="Kuever J."/>
            <person name="Pereira I.A."/>
            <person name="Parshina S.N."/>
            <person name="Bernier-Latmani R."/>
            <person name="Stams A.J."/>
            <person name="Klenk H.P."/>
        </authorList>
    </citation>
    <scope>NUCLEOTIDE SEQUENCE [LARGE SCALE GENOMIC DNA]</scope>
    <source>
        <strain evidence="7">ATCC 23193 / DSM 2154 / NCIB 8452 / DL</strain>
    </source>
</reference>
<dbReference type="InterPro" id="IPR000064">
    <property type="entry name" value="NLP_P60_dom"/>
</dbReference>
<organism evidence="6 7">
    <name type="scientific">Desulforamulus ruminis (strain ATCC 23193 / DSM 2154 / NCIMB 8452 / DL)</name>
    <name type="common">Desulfotomaculum ruminis</name>
    <dbReference type="NCBI Taxonomy" id="696281"/>
    <lineage>
        <taxon>Bacteria</taxon>
        <taxon>Bacillati</taxon>
        <taxon>Bacillota</taxon>
        <taxon>Clostridia</taxon>
        <taxon>Eubacteriales</taxon>
        <taxon>Peptococcaceae</taxon>
        <taxon>Desulforamulus</taxon>
    </lineage>
</organism>
<comment type="similarity">
    <text evidence="1">Belongs to the peptidase C40 family.</text>
</comment>
<dbReference type="PROSITE" id="PS51935">
    <property type="entry name" value="NLPC_P60"/>
    <property type="match status" value="1"/>
</dbReference>
<dbReference type="AlphaFoldDB" id="F6DPP2"/>
<dbReference type="SUPFAM" id="SSF54001">
    <property type="entry name" value="Cysteine proteinases"/>
    <property type="match status" value="1"/>
</dbReference>
<dbReference type="PANTHER" id="PTHR47053:SF1">
    <property type="entry name" value="MUREIN DD-ENDOPEPTIDASE MEPH-RELATED"/>
    <property type="match status" value="1"/>
</dbReference>
<dbReference type="Pfam" id="PF18348">
    <property type="entry name" value="SH3_16"/>
    <property type="match status" value="1"/>
</dbReference>
<sequence length="267" mass="29465">MPDLREIEAGTFVLTAAAVADVREQPEEGVPLVTQLLMGWPAQVLGMEGQWLHIQAVDGSPGWTPVDCFCLPAWPEENPVVQVVRATAGLYSREQANTCCGTLFLGSRLRLLEEKEKNLRVSLPGGKSAYLLKEDVKVIHSNQLVKNRDVLAAAYLFAGAPYLWGGMTTRGVDCSGLTYMAYFVNGYQLPRDAQDQFKAGAPVERDQLHAGDLVFFSTIDPGPSHVGIYQGEGMFFNARTKEGVTVTSLQDDFFKHRYLGARRYIGF</sequence>
<evidence type="ECO:0000313" key="7">
    <source>
        <dbReference type="Proteomes" id="UP000009234"/>
    </source>
</evidence>
<dbReference type="GO" id="GO:0008234">
    <property type="term" value="F:cysteine-type peptidase activity"/>
    <property type="evidence" value="ECO:0007669"/>
    <property type="project" value="UniProtKB-KW"/>
</dbReference>
<dbReference type="InterPro" id="IPR041382">
    <property type="entry name" value="SH3_16"/>
</dbReference>
<dbReference type="eggNOG" id="COG0791">
    <property type="taxonomic scope" value="Bacteria"/>
</dbReference>
<dbReference type="Gene3D" id="2.30.30.40">
    <property type="entry name" value="SH3 Domains"/>
    <property type="match status" value="2"/>
</dbReference>
<evidence type="ECO:0000256" key="4">
    <source>
        <dbReference type="ARBA" id="ARBA00022807"/>
    </source>
</evidence>
<keyword evidence="2" id="KW-0645">Protease</keyword>
<proteinExistence type="inferred from homology"/>
<evidence type="ECO:0000256" key="3">
    <source>
        <dbReference type="ARBA" id="ARBA00022801"/>
    </source>
</evidence>
<keyword evidence="7" id="KW-1185">Reference proteome</keyword>
<evidence type="ECO:0000256" key="2">
    <source>
        <dbReference type="ARBA" id="ARBA00022670"/>
    </source>
</evidence>
<dbReference type="STRING" id="696281.Desru_1346"/>
<feature type="domain" description="NlpC/P60" evidence="5">
    <location>
        <begin position="144"/>
        <end position="265"/>
    </location>
</feature>
<dbReference type="RefSeq" id="WP_013841390.1">
    <property type="nucleotide sequence ID" value="NC_015589.1"/>
</dbReference>
<dbReference type="KEGG" id="dru:Desru_1346"/>
<keyword evidence="4" id="KW-0788">Thiol protease</keyword>
<dbReference type="GO" id="GO:0006508">
    <property type="term" value="P:proteolysis"/>
    <property type="evidence" value="ECO:0007669"/>
    <property type="project" value="UniProtKB-KW"/>
</dbReference>
<protein>
    <submittedName>
        <fullName evidence="6">NLP/P60 protein</fullName>
    </submittedName>
</protein>
<dbReference type="InterPro" id="IPR051202">
    <property type="entry name" value="Peptidase_C40"/>
</dbReference>
<dbReference type="PANTHER" id="PTHR47053">
    <property type="entry name" value="MUREIN DD-ENDOPEPTIDASE MEPH-RELATED"/>
    <property type="match status" value="1"/>
</dbReference>
<evidence type="ECO:0000313" key="6">
    <source>
        <dbReference type="EMBL" id="AEG59619.1"/>
    </source>
</evidence>
<dbReference type="Proteomes" id="UP000009234">
    <property type="component" value="Chromosome"/>
</dbReference>
<dbReference type="MEROPS" id="C40.007"/>
<gene>
    <name evidence="6" type="ordered locus">Desru_1346</name>
</gene>
<evidence type="ECO:0000259" key="5">
    <source>
        <dbReference type="PROSITE" id="PS51935"/>
    </source>
</evidence>
<dbReference type="Gene3D" id="3.90.1720.10">
    <property type="entry name" value="endopeptidase domain like (from Nostoc punctiforme)"/>
    <property type="match status" value="1"/>
</dbReference>
<keyword evidence="3" id="KW-0378">Hydrolase</keyword>
<evidence type="ECO:0000256" key="1">
    <source>
        <dbReference type="ARBA" id="ARBA00007074"/>
    </source>
</evidence>
<name>F6DPP2_DESRL</name>